<protein>
    <recommendedName>
        <fullName evidence="4">Lipoprotein</fullName>
    </recommendedName>
</protein>
<accession>A0ABV5ZK08</accession>
<evidence type="ECO:0000256" key="1">
    <source>
        <dbReference type="SAM" id="SignalP"/>
    </source>
</evidence>
<organism evidence="2 3">
    <name type="scientific">Hallella seregens ATCC 51272</name>
    <dbReference type="NCBI Taxonomy" id="1336250"/>
    <lineage>
        <taxon>Bacteria</taxon>
        <taxon>Pseudomonadati</taxon>
        <taxon>Bacteroidota</taxon>
        <taxon>Bacteroidia</taxon>
        <taxon>Bacteroidales</taxon>
        <taxon>Prevotellaceae</taxon>
        <taxon>Hallella</taxon>
    </lineage>
</organism>
<dbReference type="EMBL" id="JBHLZF010000002">
    <property type="protein sequence ID" value="MFB9897718.1"/>
    <property type="molecule type" value="Genomic_DNA"/>
</dbReference>
<name>A0ABV5ZK08_9BACT</name>
<dbReference type="Proteomes" id="UP001589688">
    <property type="component" value="Unassembled WGS sequence"/>
</dbReference>
<evidence type="ECO:0000313" key="2">
    <source>
        <dbReference type="EMBL" id="MFB9897718.1"/>
    </source>
</evidence>
<feature type="signal peptide" evidence="1">
    <location>
        <begin position="1"/>
        <end position="21"/>
    </location>
</feature>
<feature type="chain" id="PRO_5046319376" description="Lipoprotein" evidence="1">
    <location>
        <begin position="22"/>
        <end position="208"/>
    </location>
</feature>
<evidence type="ECO:0008006" key="4">
    <source>
        <dbReference type="Google" id="ProtNLM"/>
    </source>
</evidence>
<dbReference type="PROSITE" id="PS51257">
    <property type="entry name" value="PROKAR_LIPOPROTEIN"/>
    <property type="match status" value="1"/>
</dbReference>
<proteinExistence type="predicted"/>
<dbReference type="RefSeq" id="WP_005843753.1">
    <property type="nucleotide sequence ID" value="NZ_JADU01000001.1"/>
</dbReference>
<evidence type="ECO:0000313" key="3">
    <source>
        <dbReference type="Proteomes" id="UP001589688"/>
    </source>
</evidence>
<keyword evidence="1" id="KW-0732">Signal</keyword>
<keyword evidence="3" id="KW-1185">Reference proteome</keyword>
<reference evidence="2 3" key="1">
    <citation type="submission" date="2024-09" db="EMBL/GenBank/DDBJ databases">
        <authorList>
            <person name="Sun Q."/>
            <person name="Mori K."/>
        </authorList>
    </citation>
    <scope>NUCLEOTIDE SEQUENCE [LARGE SCALE GENOMIC DNA]</scope>
    <source>
        <strain evidence="2 3">ATCC 51272</strain>
    </source>
</reference>
<sequence length="208" mass="23607">MKKLKIWVAVGLMLAVPALLGSCDSDPWYGGWDDGWTWGNNYNNRPSDEQVSNEDFFVAMAQTLAGQWRGNMMAYALDANGTVIDSMAYSTDIEFKQYNAQSISGTGTQYDFNPTNDKLELQRNFTWYIDPQTGNIYLTYKEVNANGTTSDYVMTIAYDDLNLNNRSFTGYLQATNGNEVDDFWFNRYAQTRASRGITGIKKIVFVKK</sequence>
<gene>
    <name evidence="2" type="ORF">ACFFK8_07900</name>
</gene>
<comment type="caution">
    <text evidence="2">The sequence shown here is derived from an EMBL/GenBank/DDBJ whole genome shotgun (WGS) entry which is preliminary data.</text>
</comment>